<dbReference type="GO" id="GO:0050380">
    <property type="term" value="F:undecaprenyl-diphosphatase activity"/>
    <property type="evidence" value="ECO:0007669"/>
    <property type="project" value="UniProtKB-EC"/>
</dbReference>
<feature type="transmembrane region" description="Helical" evidence="1">
    <location>
        <begin position="54"/>
        <end position="78"/>
    </location>
</feature>
<reference evidence="3 4" key="1">
    <citation type="submission" date="2023-07" db="EMBL/GenBank/DDBJ databases">
        <title>Genomic Encyclopedia of Type Strains, Phase IV (KMG-IV): sequencing the most valuable type-strain genomes for metagenomic binning, comparative biology and taxonomic classification.</title>
        <authorList>
            <person name="Goeker M."/>
        </authorList>
    </citation>
    <scope>NUCLEOTIDE SEQUENCE [LARGE SCALE GENOMIC DNA]</scope>
    <source>
        <strain evidence="3 4">DSM 23948</strain>
    </source>
</reference>
<feature type="transmembrane region" description="Helical" evidence="1">
    <location>
        <begin position="149"/>
        <end position="167"/>
    </location>
</feature>
<feature type="transmembrane region" description="Helical" evidence="1">
    <location>
        <begin position="126"/>
        <end position="143"/>
    </location>
</feature>
<feature type="transmembrane region" description="Helical" evidence="1">
    <location>
        <begin position="25"/>
        <end position="47"/>
    </location>
</feature>
<protein>
    <submittedName>
        <fullName evidence="3">Undecaprenyl-diphosphatase</fullName>
        <ecNumber evidence="3">3.6.1.27</ecNumber>
    </submittedName>
</protein>
<keyword evidence="3" id="KW-0378">Hydrolase</keyword>
<evidence type="ECO:0000256" key="1">
    <source>
        <dbReference type="SAM" id="Phobius"/>
    </source>
</evidence>
<keyword evidence="1" id="KW-1133">Transmembrane helix</keyword>
<comment type="caution">
    <text evidence="3">The sequence shown here is derived from an EMBL/GenBank/DDBJ whole genome shotgun (WGS) entry which is preliminary data.</text>
</comment>
<dbReference type="RefSeq" id="WP_307149362.1">
    <property type="nucleotide sequence ID" value="NZ_JAUSTU010000004.1"/>
</dbReference>
<dbReference type="EMBL" id="JAUSTU010000004">
    <property type="protein sequence ID" value="MDQ0154770.1"/>
    <property type="molecule type" value="Genomic_DNA"/>
</dbReference>
<feature type="domain" description="Phosphatidic acid phosphatase type 2/haloperoxidase" evidence="2">
    <location>
        <begin position="56"/>
        <end position="164"/>
    </location>
</feature>
<dbReference type="Gene3D" id="1.20.144.10">
    <property type="entry name" value="Phosphatidic acid phosphatase type 2/haloperoxidase"/>
    <property type="match status" value="1"/>
</dbReference>
<dbReference type="Proteomes" id="UP001231362">
    <property type="component" value="Unassembled WGS sequence"/>
</dbReference>
<dbReference type="SUPFAM" id="SSF48317">
    <property type="entry name" value="Acid phosphatase/Vanadium-dependent haloperoxidase"/>
    <property type="match status" value="1"/>
</dbReference>
<dbReference type="PANTHER" id="PTHR14969">
    <property type="entry name" value="SPHINGOSINE-1-PHOSPHATE PHOSPHOHYDROLASE"/>
    <property type="match status" value="1"/>
</dbReference>
<evidence type="ECO:0000313" key="4">
    <source>
        <dbReference type="Proteomes" id="UP001231362"/>
    </source>
</evidence>
<dbReference type="InterPro" id="IPR033879">
    <property type="entry name" value="UPP_Pase"/>
</dbReference>
<dbReference type="Pfam" id="PF01569">
    <property type="entry name" value="PAP2"/>
    <property type="match status" value="1"/>
</dbReference>
<keyword evidence="1" id="KW-0812">Transmembrane</keyword>
<dbReference type="EC" id="3.6.1.27" evidence="3"/>
<organism evidence="3 4">
    <name type="scientific">Anoxybacillus andreesenii</name>
    <dbReference type="NCBI Taxonomy" id="1325932"/>
    <lineage>
        <taxon>Bacteria</taxon>
        <taxon>Bacillati</taxon>
        <taxon>Bacillota</taxon>
        <taxon>Bacilli</taxon>
        <taxon>Bacillales</taxon>
        <taxon>Anoxybacillaceae</taxon>
        <taxon>Anoxybacillus</taxon>
    </lineage>
</organism>
<dbReference type="InterPro" id="IPR036938">
    <property type="entry name" value="PAP2/HPO_sf"/>
</dbReference>
<dbReference type="PANTHER" id="PTHR14969:SF13">
    <property type="entry name" value="AT30094P"/>
    <property type="match status" value="1"/>
</dbReference>
<evidence type="ECO:0000313" key="3">
    <source>
        <dbReference type="EMBL" id="MDQ0154770.1"/>
    </source>
</evidence>
<sequence length="202" mass="23015">MSEVNIQLFRAINDLGKVYPQYNPAMFFIAEYLVLLLALATIGYWCTRKQSNRMMVLCGGLSFVVAEIIAKIAGMIHFNQQPFAELSNVNQLVFKPIDNSFPSDHTIIFFSFCITFWLFKRGWGVLWVLLASIVGISRIWVGVHYPADVFAGMIISLFSAVLVYYFFPRLKMAQKILTIYEKGEQAALTPFIKGKKSKSKDM</sequence>
<keyword evidence="4" id="KW-1185">Reference proteome</keyword>
<gene>
    <name evidence="3" type="ORF">J2S07_001074</name>
</gene>
<accession>A0ABT9V1M4</accession>
<dbReference type="CDD" id="cd03385">
    <property type="entry name" value="PAP2_BcrC_like"/>
    <property type="match status" value="1"/>
</dbReference>
<feature type="transmembrane region" description="Helical" evidence="1">
    <location>
        <begin position="101"/>
        <end position="119"/>
    </location>
</feature>
<dbReference type="InterPro" id="IPR000326">
    <property type="entry name" value="PAP2/HPO"/>
</dbReference>
<keyword evidence="1" id="KW-0472">Membrane</keyword>
<evidence type="ECO:0000259" key="2">
    <source>
        <dbReference type="SMART" id="SM00014"/>
    </source>
</evidence>
<dbReference type="SMART" id="SM00014">
    <property type="entry name" value="acidPPc"/>
    <property type="match status" value="1"/>
</dbReference>
<proteinExistence type="predicted"/>
<name>A0ABT9V1M4_9BACL</name>